<gene>
    <name evidence="2" type="ORF">Forpi1262_v015287</name>
</gene>
<name>A0A8J5PP21_FUSOX</name>
<feature type="compositionally biased region" description="Acidic residues" evidence="1">
    <location>
        <begin position="229"/>
        <end position="252"/>
    </location>
</feature>
<reference evidence="2" key="1">
    <citation type="submission" date="2021-04" db="EMBL/GenBank/DDBJ databases">
        <title>First draft genome resource for Brassicaceae pathogens Fusarium oxysporum f. sp. raphani and Fusarium oxysporum f. sp. rapae.</title>
        <authorList>
            <person name="Asai S."/>
        </authorList>
    </citation>
    <scope>NUCLEOTIDE SEQUENCE</scope>
    <source>
        <strain evidence="2">Tf1262</strain>
    </source>
</reference>
<protein>
    <submittedName>
        <fullName evidence="2">Uncharacterized protein</fullName>
    </submittedName>
</protein>
<evidence type="ECO:0000256" key="1">
    <source>
        <dbReference type="SAM" id="MobiDB-lite"/>
    </source>
</evidence>
<comment type="caution">
    <text evidence="2">The sequence shown here is derived from an EMBL/GenBank/DDBJ whole genome shotgun (WGS) entry which is preliminary data.</text>
</comment>
<dbReference type="Proteomes" id="UP000693942">
    <property type="component" value="Unassembled WGS sequence"/>
</dbReference>
<sequence>MSTKDSEAASRRHYKINTTINSWKTRHASVDLSPAQEFTDLRTTFQTILSERKVEPLKIPVFVKMLQNAEERRVATACAETFEKMDKELFFGLCQDLGPSLCQEWFNELKDINQLAEDTTPSNHDTQLSPEQTADDLHCIRESPAPQNGGKEPWKRFPRTIVYNPSTAENESFQPAQLISSQPDGIEHTDELGREPRTPRVRLHTKGQEDGTQRPNKRRCMRKPQDTQVEPDDQYSSDQSEDTAPFTDDDLEACTGFCGDKNIENDFNGVNKDQVHQST</sequence>
<feature type="compositionally biased region" description="Polar residues" evidence="1">
    <location>
        <begin position="166"/>
        <end position="183"/>
    </location>
</feature>
<proteinExistence type="predicted"/>
<feature type="compositionally biased region" description="Basic and acidic residues" evidence="1">
    <location>
        <begin position="185"/>
        <end position="198"/>
    </location>
</feature>
<evidence type="ECO:0000313" key="2">
    <source>
        <dbReference type="EMBL" id="KAG7423512.1"/>
    </source>
</evidence>
<feature type="region of interest" description="Disordered" evidence="1">
    <location>
        <begin position="166"/>
        <end position="279"/>
    </location>
</feature>
<accession>A0A8J5PP21</accession>
<evidence type="ECO:0000313" key="3">
    <source>
        <dbReference type="Proteomes" id="UP000693942"/>
    </source>
</evidence>
<dbReference type="EMBL" id="JAELUR010000015">
    <property type="protein sequence ID" value="KAG7423512.1"/>
    <property type="molecule type" value="Genomic_DNA"/>
</dbReference>
<dbReference type="AlphaFoldDB" id="A0A8J5PP21"/>
<organism evidence="2 3">
    <name type="scientific">Fusarium oxysporum f. sp. raphani</name>
    <dbReference type="NCBI Taxonomy" id="96318"/>
    <lineage>
        <taxon>Eukaryota</taxon>
        <taxon>Fungi</taxon>
        <taxon>Dikarya</taxon>
        <taxon>Ascomycota</taxon>
        <taxon>Pezizomycotina</taxon>
        <taxon>Sordariomycetes</taxon>
        <taxon>Hypocreomycetidae</taxon>
        <taxon>Hypocreales</taxon>
        <taxon>Nectriaceae</taxon>
        <taxon>Fusarium</taxon>
        <taxon>Fusarium oxysporum species complex</taxon>
    </lineage>
</organism>